<keyword evidence="3" id="KW-0479">Metal-binding</keyword>
<keyword evidence="1" id="KW-0813">Transport</keyword>
<dbReference type="InterPro" id="IPR017900">
    <property type="entry name" value="4Fe4S_Fe_S_CS"/>
</dbReference>
<dbReference type="Pfam" id="PF13247">
    <property type="entry name" value="Fer4_11"/>
    <property type="match status" value="1"/>
</dbReference>
<dbReference type="InterPro" id="IPR050954">
    <property type="entry name" value="ET_IronSulfur_Cluster-Binding"/>
</dbReference>
<evidence type="ECO:0000313" key="10">
    <source>
        <dbReference type="Proteomes" id="UP000278632"/>
    </source>
</evidence>
<keyword evidence="5" id="KW-0249">Electron transport</keyword>
<reference evidence="10" key="1">
    <citation type="submission" date="2018-05" db="EMBL/GenBank/DDBJ databases">
        <title>Genome Sequencing of selected type strains of the family Eggerthellaceae.</title>
        <authorList>
            <person name="Danylec N."/>
            <person name="Stoll D.A."/>
            <person name="Doetsch A."/>
            <person name="Huch M."/>
        </authorList>
    </citation>
    <scope>NUCLEOTIDE SEQUENCE [LARGE SCALE GENOMIC DNA]</scope>
    <source>
        <strain evidence="10">DSM 16106</strain>
    </source>
</reference>
<dbReference type="SUPFAM" id="SSF54862">
    <property type="entry name" value="4Fe-4S ferredoxins"/>
    <property type="match status" value="1"/>
</dbReference>
<dbReference type="Proteomes" id="UP000278632">
    <property type="component" value="Unassembled WGS sequence"/>
</dbReference>
<dbReference type="EMBL" id="QICD01000001">
    <property type="protein sequence ID" value="RNL48955.1"/>
    <property type="molecule type" value="Genomic_DNA"/>
</dbReference>
<evidence type="ECO:0000313" key="9">
    <source>
        <dbReference type="EMBL" id="RNL48955.1"/>
    </source>
</evidence>
<dbReference type="RefSeq" id="WP_123191037.1">
    <property type="nucleotide sequence ID" value="NZ_QICD01000001.1"/>
</dbReference>
<proteinExistence type="predicted"/>
<dbReference type="GO" id="GO:0051539">
    <property type="term" value="F:4 iron, 4 sulfur cluster binding"/>
    <property type="evidence" value="ECO:0007669"/>
    <property type="project" value="UniProtKB-KW"/>
</dbReference>
<keyword evidence="7" id="KW-0411">Iron-sulfur</keyword>
<dbReference type="PROSITE" id="PS00198">
    <property type="entry name" value="4FE4S_FER_1"/>
    <property type="match status" value="1"/>
</dbReference>
<keyword evidence="6" id="KW-0408">Iron</keyword>
<dbReference type="InterPro" id="IPR017896">
    <property type="entry name" value="4Fe4S_Fe-S-bd"/>
</dbReference>
<dbReference type="AlphaFoldDB" id="A0A3N0BKM0"/>
<dbReference type="PANTHER" id="PTHR43177:SF5">
    <property type="entry name" value="ANAEROBIC DIMETHYL SULFOXIDE REDUCTASE CHAIN B-RELATED"/>
    <property type="match status" value="1"/>
</dbReference>
<dbReference type="PANTHER" id="PTHR43177">
    <property type="entry name" value="PROTEIN NRFC"/>
    <property type="match status" value="1"/>
</dbReference>
<comment type="caution">
    <text evidence="9">The sequence shown here is derived from an EMBL/GenBank/DDBJ whole genome shotgun (WGS) entry which is preliminary data.</text>
</comment>
<dbReference type="Gene3D" id="3.30.70.20">
    <property type="match status" value="2"/>
</dbReference>
<gene>
    <name evidence="9" type="ORF">DMP08_00390</name>
</gene>
<accession>A0A3N0BKM0</accession>
<dbReference type="OrthoDB" id="9779457at2"/>
<name>A0A3N0BKM0_9ACTN</name>
<protein>
    <submittedName>
        <fullName evidence="9">Dimethyl sulfoxide reductase subunit B</fullName>
    </submittedName>
</protein>
<dbReference type="PROSITE" id="PS51379">
    <property type="entry name" value="4FE4S_FER_2"/>
    <property type="match status" value="2"/>
</dbReference>
<keyword evidence="2" id="KW-0004">4Fe-4S</keyword>
<dbReference type="CDD" id="cd16371">
    <property type="entry name" value="DMSOR_beta_like"/>
    <property type="match status" value="1"/>
</dbReference>
<feature type="domain" description="4Fe-4S ferredoxin-type" evidence="8">
    <location>
        <begin position="91"/>
        <end position="120"/>
    </location>
</feature>
<evidence type="ECO:0000256" key="2">
    <source>
        <dbReference type="ARBA" id="ARBA00022485"/>
    </source>
</evidence>
<evidence type="ECO:0000256" key="4">
    <source>
        <dbReference type="ARBA" id="ARBA00022737"/>
    </source>
</evidence>
<evidence type="ECO:0000256" key="1">
    <source>
        <dbReference type="ARBA" id="ARBA00022448"/>
    </source>
</evidence>
<evidence type="ECO:0000259" key="8">
    <source>
        <dbReference type="PROSITE" id="PS51379"/>
    </source>
</evidence>
<sequence length="204" mass="21538">MSQMAFYFDGTRCTGCKTCEMSCKDFNDLGVGLTFRKVFEATLGETTRDADGAITTTCVSYPVSMSCNHCDSPVCMSKCPQAAISKNPETGFVEVDREKCIGCGTCALTCPYGAPKVDEEAKKSVKCHGCADRVAAGMKPVCVEACPARALDFGTAEEMAKLGERANIAPLPDVSETTPNFFIKASADAKPVGGAEVVNPLEVA</sequence>
<keyword evidence="10" id="KW-1185">Reference proteome</keyword>
<feature type="domain" description="4Fe-4S ferredoxin-type" evidence="8">
    <location>
        <begin position="4"/>
        <end position="34"/>
    </location>
</feature>
<evidence type="ECO:0000256" key="6">
    <source>
        <dbReference type="ARBA" id="ARBA00023004"/>
    </source>
</evidence>
<dbReference type="Pfam" id="PF12800">
    <property type="entry name" value="Fer4_4"/>
    <property type="match status" value="1"/>
</dbReference>
<evidence type="ECO:0000256" key="3">
    <source>
        <dbReference type="ARBA" id="ARBA00022723"/>
    </source>
</evidence>
<evidence type="ECO:0000256" key="7">
    <source>
        <dbReference type="ARBA" id="ARBA00023014"/>
    </source>
</evidence>
<organism evidence="9 10">
    <name type="scientific">Paraeggerthella hongkongensis</name>
    <dbReference type="NCBI Taxonomy" id="230658"/>
    <lineage>
        <taxon>Bacteria</taxon>
        <taxon>Bacillati</taxon>
        <taxon>Actinomycetota</taxon>
        <taxon>Coriobacteriia</taxon>
        <taxon>Eggerthellales</taxon>
        <taxon>Eggerthellaceae</taxon>
        <taxon>Paraeggerthella</taxon>
    </lineage>
</organism>
<evidence type="ECO:0000256" key="5">
    <source>
        <dbReference type="ARBA" id="ARBA00022982"/>
    </source>
</evidence>
<keyword evidence="4" id="KW-0677">Repeat</keyword>
<dbReference type="GO" id="GO:0046872">
    <property type="term" value="F:metal ion binding"/>
    <property type="evidence" value="ECO:0007669"/>
    <property type="project" value="UniProtKB-KW"/>
</dbReference>